<dbReference type="AlphaFoldDB" id="A0A8H3L0N6"/>
<dbReference type="PROSITE" id="PS50231">
    <property type="entry name" value="RICIN_B_LECTIN"/>
    <property type="match status" value="1"/>
</dbReference>
<keyword evidence="1" id="KW-0479">Metal-binding</keyword>
<accession>A0A8H3L0N6</accession>
<evidence type="ECO:0000256" key="1">
    <source>
        <dbReference type="ARBA" id="ARBA00022723"/>
    </source>
</evidence>
<dbReference type="PANTHER" id="PTHR45911">
    <property type="entry name" value="C2 DOMAIN-CONTAINING PROTEIN"/>
    <property type="match status" value="1"/>
</dbReference>
<dbReference type="SMART" id="SM00239">
    <property type="entry name" value="C2"/>
    <property type="match status" value="1"/>
</dbReference>
<dbReference type="GO" id="GO:0016020">
    <property type="term" value="C:membrane"/>
    <property type="evidence" value="ECO:0007669"/>
    <property type="project" value="TreeGrafter"/>
</dbReference>
<dbReference type="Gene3D" id="2.80.10.50">
    <property type="match status" value="1"/>
</dbReference>
<feature type="domain" description="C2" evidence="3">
    <location>
        <begin position="119"/>
        <end position="245"/>
    </location>
</feature>
<dbReference type="InterPro" id="IPR035892">
    <property type="entry name" value="C2_domain_sf"/>
</dbReference>
<dbReference type="Pfam" id="PF00168">
    <property type="entry name" value="C2"/>
    <property type="match status" value="1"/>
</dbReference>
<dbReference type="GO" id="GO:0005509">
    <property type="term" value="F:calcium ion binding"/>
    <property type="evidence" value="ECO:0007669"/>
    <property type="project" value="TreeGrafter"/>
</dbReference>
<dbReference type="InterPro" id="IPR035992">
    <property type="entry name" value="Ricin_B-like_lectins"/>
</dbReference>
<keyword evidence="2" id="KW-0106">Calcium</keyword>
<dbReference type="Proteomes" id="UP000615446">
    <property type="component" value="Unassembled WGS sequence"/>
</dbReference>
<evidence type="ECO:0000313" key="5">
    <source>
        <dbReference type="Proteomes" id="UP000615446"/>
    </source>
</evidence>
<dbReference type="EMBL" id="BLAL01000034">
    <property type="protein sequence ID" value="GES77936.1"/>
    <property type="molecule type" value="Genomic_DNA"/>
</dbReference>
<sequence length="393" mass="44773">MYSKNDDFIESKKPIIYGFPEDYFYLKVSPLSQDYVLDVKRSSIFFGFGEIDNVGNCISLNHRKSGTHGANQRWTLTKEGYIALESHPKYVIDVKGGNVKDRSRVVLSDSGTKSFTQSNFAKWEIVSSNKKHHNESAIGIIRLELVEAEGLRCVDSFLAGGLSDPYVRVFHEGGQDIIAQTRVIDNTLNPVWDEVCCIPVKNIDDKFILEVMDFNLFTKHKPLGIPNGIDRWDNLSIEGKLHYRAKFIPLNLDILPKPTSDFLANLKEKPFDKLTLYFLVTLRAQNGNFPPSNTIATFFGYFDIERLFNFLVLGLLRYLFKENREWTSIYGCSEQYISRELGGDLEIEEVVIDSGRKTVREIFKIKTVNAVPIVSQAVTTTNDDHEVVDIEDS</sequence>
<evidence type="ECO:0000313" key="4">
    <source>
        <dbReference type="EMBL" id="GES77936.1"/>
    </source>
</evidence>
<comment type="caution">
    <text evidence="4">The sequence shown here is derived from an EMBL/GenBank/DDBJ whole genome shotgun (WGS) entry which is preliminary data.</text>
</comment>
<evidence type="ECO:0000256" key="2">
    <source>
        <dbReference type="ARBA" id="ARBA00022837"/>
    </source>
</evidence>
<dbReference type="OrthoDB" id="9895617at2759"/>
<dbReference type="Gene3D" id="2.60.40.150">
    <property type="entry name" value="C2 domain"/>
    <property type="match status" value="1"/>
</dbReference>
<organism evidence="4 5">
    <name type="scientific">Rhizophagus clarus</name>
    <dbReference type="NCBI Taxonomy" id="94130"/>
    <lineage>
        <taxon>Eukaryota</taxon>
        <taxon>Fungi</taxon>
        <taxon>Fungi incertae sedis</taxon>
        <taxon>Mucoromycota</taxon>
        <taxon>Glomeromycotina</taxon>
        <taxon>Glomeromycetes</taxon>
        <taxon>Glomerales</taxon>
        <taxon>Glomeraceae</taxon>
        <taxon>Rhizophagus</taxon>
    </lineage>
</organism>
<evidence type="ECO:0000259" key="3">
    <source>
        <dbReference type="PROSITE" id="PS50004"/>
    </source>
</evidence>
<name>A0A8H3L0N6_9GLOM</name>
<gene>
    <name evidence="4" type="ORF">RCL2_000526400</name>
</gene>
<dbReference type="SUPFAM" id="SSF49562">
    <property type="entry name" value="C2 domain (Calcium/lipid-binding domain, CaLB)"/>
    <property type="match status" value="1"/>
</dbReference>
<reference evidence="4" key="1">
    <citation type="submission" date="2019-10" db="EMBL/GenBank/DDBJ databases">
        <title>Conservation and host-specific expression of non-tandemly repeated heterogenous ribosome RNA gene in arbuscular mycorrhizal fungi.</title>
        <authorList>
            <person name="Maeda T."/>
            <person name="Kobayashi Y."/>
            <person name="Nakagawa T."/>
            <person name="Ezawa T."/>
            <person name="Yamaguchi K."/>
            <person name="Bino T."/>
            <person name="Nishimoto Y."/>
            <person name="Shigenobu S."/>
            <person name="Kawaguchi M."/>
        </authorList>
    </citation>
    <scope>NUCLEOTIDE SEQUENCE</scope>
    <source>
        <strain evidence="4">HR1</strain>
    </source>
</reference>
<proteinExistence type="predicted"/>
<dbReference type="InterPro" id="IPR000008">
    <property type="entry name" value="C2_dom"/>
</dbReference>
<dbReference type="SUPFAM" id="SSF50370">
    <property type="entry name" value="Ricin B-like lectins"/>
    <property type="match status" value="1"/>
</dbReference>
<protein>
    <submittedName>
        <fullName evidence="4">Carbohydrate-binding module family 13 protein</fullName>
    </submittedName>
</protein>
<dbReference type="PANTHER" id="PTHR45911:SF4">
    <property type="entry name" value="MULTIPLE C2 AND TRANSMEMBRANE DOMAIN-CONTAINING PROTEIN"/>
    <property type="match status" value="1"/>
</dbReference>
<dbReference type="PROSITE" id="PS50004">
    <property type="entry name" value="C2"/>
    <property type="match status" value="1"/>
</dbReference>